<comment type="caution">
    <text evidence="2">The sequence shown here is derived from an EMBL/GenBank/DDBJ whole genome shotgun (WGS) entry which is preliminary data.</text>
</comment>
<feature type="region of interest" description="Disordered" evidence="1">
    <location>
        <begin position="73"/>
        <end position="92"/>
    </location>
</feature>
<protein>
    <submittedName>
        <fullName evidence="2">Uncharacterized protein</fullName>
    </submittedName>
</protein>
<accession>A0A2T6AJC4</accession>
<proteinExistence type="predicted"/>
<reference evidence="2 3" key="1">
    <citation type="submission" date="2018-04" db="EMBL/GenBank/DDBJ databases">
        <title>Genomic Encyclopedia of Archaeal and Bacterial Type Strains, Phase II (KMG-II): from individual species to whole genera.</title>
        <authorList>
            <person name="Goeker M."/>
        </authorList>
    </citation>
    <scope>NUCLEOTIDE SEQUENCE [LARGE SCALE GENOMIC DNA]</scope>
    <source>
        <strain evidence="2 3">DSM 29329</strain>
    </source>
</reference>
<gene>
    <name evidence="2" type="ORF">C8N44_12323</name>
</gene>
<organism evidence="2 3">
    <name type="scientific">Allosediminivita pacifica</name>
    <dbReference type="NCBI Taxonomy" id="1267769"/>
    <lineage>
        <taxon>Bacteria</taxon>
        <taxon>Pseudomonadati</taxon>
        <taxon>Pseudomonadota</taxon>
        <taxon>Alphaproteobacteria</taxon>
        <taxon>Rhodobacterales</taxon>
        <taxon>Paracoccaceae</taxon>
        <taxon>Allosediminivita</taxon>
    </lineage>
</organism>
<evidence type="ECO:0000313" key="2">
    <source>
        <dbReference type="EMBL" id="PTX43925.1"/>
    </source>
</evidence>
<evidence type="ECO:0000313" key="3">
    <source>
        <dbReference type="Proteomes" id="UP000244069"/>
    </source>
</evidence>
<dbReference type="EMBL" id="QBKN01000023">
    <property type="protein sequence ID" value="PTX43925.1"/>
    <property type="molecule type" value="Genomic_DNA"/>
</dbReference>
<keyword evidence="3" id="KW-1185">Reference proteome</keyword>
<sequence>MAGSFVRQTSAHAQQAAEVVHMADDCVGCGGFLLGTFCRCRHFKVRHRLCRPRLQSRELDITTVSQIPRWHVTRRQPPRSTSDRNCARPRPRGIRGLTHAWAQSIFRPPAGVQSSRGSTIGPTHGFLPRAVEMPQRRQTIWLGPLIKMLLPTSKSSMPRMISFILTRSPMLFSGRNSASPISGNLCTFRIGPGSFRRNPTFDPGRASLPASPPIRRKAISVSAS</sequence>
<name>A0A2T6AJC4_9RHOB</name>
<dbReference type="Proteomes" id="UP000244069">
    <property type="component" value="Unassembled WGS sequence"/>
</dbReference>
<evidence type="ECO:0000256" key="1">
    <source>
        <dbReference type="SAM" id="MobiDB-lite"/>
    </source>
</evidence>
<dbReference type="AlphaFoldDB" id="A0A2T6AJC4"/>